<feature type="compositionally biased region" description="Basic and acidic residues" evidence="1">
    <location>
        <begin position="38"/>
        <end position="52"/>
    </location>
</feature>
<organism evidence="2 3">
    <name type="scientific">Trichoderma lentiforme</name>
    <dbReference type="NCBI Taxonomy" id="1567552"/>
    <lineage>
        <taxon>Eukaryota</taxon>
        <taxon>Fungi</taxon>
        <taxon>Dikarya</taxon>
        <taxon>Ascomycota</taxon>
        <taxon>Pezizomycotina</taxon>
        <taxon>Sordariomycetes</taxon>
        <taxon>Hypocreomycetidae</taxon>
        <taxon>Hypocreales</taxon>
        <taxon>Hypocreaceae</taxon>
        <taxon>Trichoderma</taxon>
    </lineage>
</organism>
<comment type="caution">
    <text evidence="2">The sequence shown here is derived from an EMBL/GenBank/DDBJ whole genome shotgun (WGS) entry which is preliminary data.</text>
</comment>
<feature type="compositionally biased region" description="Polar residues" evidence="1">
    <location>
        <begin position="27"/>
        <end position="37"/>
    </location>
</feature>
<evidence type="ECO:0000256" key="1">
    <source>
        <dbReference type="SAM" id="MobiDB-lite"/>
    </source>
</evidence>
<dbReference type="EMBL" id="QLNT01000041">
    <property type="protein sequence ID" value="KAF3054737.1"/>
    <property type="molecule type" value="Genomic_DNA"/>
</dbReference>
<proteinExistence type="predicted"/>
<evidence type="ECO:0000313" key="2">
    <source>
        <dbReference type="EMBL" id="KAF3054737.1"/>
    </source>
</evidence>
<gene>
    <name evidence="2" type="ORF">CFAM422_013284</name>
</gene>
<accession>A0A9P4X340</accession>
<evidence type="ECO:0000313" key="3">
    <source>
        <dbReference type="Proteomes" id="UP000801864"/>
    </source>
</evidence>
<dbReference type="AlphaFoldDB" id="A0A9P4X340"/>
<sequence>MDRGQMHGPLSGKLVMVRERRRWNRETWMTSAGGQTATEDRQADRRIEEQKPELGVPPGIRYCPAAATVPYRYTEAPLCSVRLQRLQAAEALRLSGKSGLCSAVIRRSGRCRLRAGPEEVSLG</sequence>
<name>A0A9P4X340_9HYPO</name>
<reference evidence="2 3" key="1">
    <citation type="submission" date="2018-06" db="EMBL/GenBank/DDBJ databases">
        <title>Genome analysis of cellulolytic fungus Trichoderma lentiforme CFAM-422.</title>
        <authorList>
            <person name="Steindorff A.S."/>
            <person name="Formighieri E.F."/>
            <person name="Midorikawa G.E.O."/>
            <person name="Tamietti M.S."/>
            <person name="Ramos E.Z."/>
            <person name="Silva A.S."/>
            <person name="Bon E.P.S."/>
            <person name="Mendes T.D."/>
            <person name="Damaso M.C.T."/>
            <person name="Favaro L.C.L."/>
        </authorList>
    </citation>
    <scope>NUCLEOTIDE SEQUENCE [LARGE SCALE GENOMIC DNA]</scope>
    <source>
        <strain evidence="2 3">CFAM-422</strain>
    </source>
</reference>
<feature type="region of interest" description="Disordered" evidence="1">
    <location>
        <begin position="26"/>
        <end position="54"/>
    </location>
</feature>
<dbReference type="Proteomes" id="UP000801864">
    <property type="component" value="Unassembled WGS sequence"/>
</dbReference>
<keyword evidence="3" id="KW-1185">Reference proteome</keyword>
<protein>
    <submittedName>
        <fullName evidence="2">Uncharacterized protein</fullName>
    </submittedName>
</protein>